<dbReference type="REBASE" id="303287">
    <property type="entry name" value="M.HgrNS1ORF2490P"/>
</dbReference>
<sequence>MNLKTAVAELDRVNWSFPSTGTRESSIHTVHRFAGNFIPQIPAHLIQILSSPGELVFDPFVGSGTTVIEALTLNRCALGNDQTRACVFIAEAKMRALKNPLRIDLRDAIAGELAWPHLCQSSEVGAQGEGSSPELAAWYSDGTLAQLRYLWKLIERVDSDQRHLLTLIFSDVLFACASTISAPTSGGKPRRHHWGWIADNVKPAQPADHNAASIFLERILATSMIQASNPCTEVSGKIIHGDARKLDVPSNSVDLIVTSPPYAGMIDYALAHRLLYMWMNWDLSEDKNDEIGARYKRKRRNLLSEYLLDMDVCWKEMIRVLKPGRACAVVLGESRKYPGAAKQAFELFEAMAPQIWGPVGRTPTRRRLSDRQATEPVEFISIFVKR</sequence>
<keyword evidence="3" id="KW-0489">Methyltransferase</keyword>
<dbReference type="AlphaFoldDB" id="A0A4P6UIA0"/>
<dbReference type="InterPro" id="IPR029063">
    <property type="entry name" value="SAM-dependent_MTases_sf"/>
</dbReference>
<protein>
    <recommendedName>
        <fullName evidence="2">site-specific DNA-methyltransferase (cytosine-N(4)-specific)</fullName>
        <ecNumber evidence="2">2.1.1.113</ecNumber>
    </recommendedName>
</protein>
<dbReference type="InterPro" id="IPR002941">
    <property type="entry name" value="DNA_methylase_N4/N6"/>
</dbReference>
<evidence type="ECO:0000256" key="7">
    <source>
        <dbReference type="ARBA" id="ARBA00023125"/>
    </source>
</evidence>
<dbReference type="EC" id="2.1.1.113" evidence="2"/>
<evidence type="ECO:0000256" key="8">
    <source>
        <dbReference type="ARBA" id="ARBA00049120"/>
    </source>
</evidence>
<dbReference type="KEGG" id="hgr:DW355_02490"/>
<dbReference type="RefSeq" id="WP_131277766.1">
    <property type="nucleotide sequence ID" value="NZ_CP031395.1"/>
</dbReference>
<keyword evidence="4" id="KW-0808">Transferase</keyword>
<dbReference type="GO" id="GO:0003677">
    <property type="term" value="F:DNA binding"/>
    <property type="evidence" value="ECO:0007669"/>
    <property type="project" value="UniProtKB-KW"/>
</dbReference>
<keyword evidence="5" id="KW-0949">S-adenosyl-L-methionine</keyword>
<dbReference type="OrthoDB" id="9816288at2"/>
<dbReference type="GO" id="GO:0015667">
    <property type="term" value="F:site-specific DNA-methyltransferase (cytosine-N4-specific) activity"/>
    <property type="evidence" value="ECO:0007669"/>
    <property type="project" value="UniProtKB-EC"/>
</dbReference>
<evidence type="ECO:0000256" key="1">
    <source>
        <dbReference type="ARBA" id="ARBA00010203"/>
    </source>
</evidence>
<evidence type="ECO:0000256" key="5">
    <source>
        <dbReference type="ARBA" id="ARBA00022691"/>
    </source>
</evidence>
<accession>A0A4P6UIA0</accession>
<dbReference type="SUPFAM" id="SSF53335">
    <property type="entry name" value="S-adenosyl-L-methionine-dependent methyltransferases"/>
    <property type="match status" value="1"/>
</dbReference>
<dbReference type="Pfam" id="PF01555">
    <property type="entry name" value="N6_N4_Mtase"/>
    <property type="match status" value="1"/>
</dbReference>
<reference evidence="10 11" key="1">
    <citation type="submission" date="2018-07" db="EMBL/GenBank/DDBJ databases">
        <title>Exploring interactions and the metabolic potential of the ultra-small soil bacteria Hylemonella gracilis.</title>
        <authorList>
            <person name="Tyc O."/>
            <person name="Kulkarni P."/>
            <person name="Gawehns F."/>
            <person name="Hundscheid M."/>
            <person name="Zweers H."/>
            <person name="Garbeva P."/>
        </authorList>
    </citation>
    <scope>NUCLEOTIDE SEQUENCE [LARGE SCALE GENOMIC DNA]</scope>
    <source>
        <strain evidence="10 11">NS1</strain>
    </source>
</reference>
<dbReference type="GO" id="GO:0008170">
    <property type="term" value="F:N-methyltransferase activity"/>
    <property type="evidence" value="ECO:0007669"/>
    <property type="project" value="InterPro"/>
</dbReference>
<organism evidence="10 11">
    <name type="scientific">Hylemonella gracilis</name>
    <dbReference type="NCBI Taxonomy" id="80880"/>
    <lineage>
        <taxon>Bacteria</taxon>
        <taxon>Pseudomonadati</taxon>
        <taxon>Pseudomonadota</taxon>
        <taxon>Betaproteobacteria</taxon>
        <taxon>Burkholderiales</taxon>
        <taxon>Comamonadaceae</taxon>
        <taxon>Hylemonella</taxon>
    </lineage>
</organism>
<dbReference type="InterPro" id="IPR017985">
    <property type="entry name" value="MeTrfase_CN4_CS"/>
</dbReference>
<dbReference type="Gene3D" id="3.40.50.150">
    <property type="entry name" value="Vaccinia Virus protein VP39"/>
    <property type="match status" value="2"/>
</dbReference>
<dbReference type="EMBL" id="CP031395">
    <property type="protein sequence ID" value="QBK03790.1"/>
    <property type="molecule type" value="Genomic_DNA"/>
</dbReference>
<comment type="catalytic activity">
    <reaction evidence="8">
        <text>a 2'-deoxycytidine in DNA + S-adenosyl-L-methionine = an N(4)-methyl-2'-deoxycytidine in DNA + S-adenosyl-L-homocysteine + H(+)</text>
        <dbReference type="Rhea" id="RHEA:16857"/>
        <dbReference type="Rhea" id="RHEA-COMP:11369"/>
        <dbReference type="Rhea" id="RHEA-COMP:13674"/>
        <dbReference type="ChEBI" id="CHEBI:15378"/>
        <dbReference type="ChEBI" id="CHEBI:57856"/>
        <dbReference type="ChEBI" id="CHEBI:59789"/>
        <dbReference type="ChEBI" id="CHEBI:85452"/>
        <dbReference type="ChEBI" id="CHEBI:137933"/>
        <dbReference type="EC" id="2.1.1.113"/>
    </reaction>
</comment>
<dbReference type="GO" id="GO:0009307">
    <property type="term" value="P:DNA restriction-modification system"/>
    <property type="evidence" value="ECO:0007669"/>
    <property type="project" value="UniProtKB-KW"/>
</dbReference>
<evidence type="ECO:0000256" key="3">
    <source>
        <dbReference type="ARBA" id="ARBA00022603"/>
    </source>
</evidence>
<dbReference type="Proteomes" id="UP000292939">
    <property type="component" value="Chromosome"/>
</dbReference>
<evidence type="ECO:0000256" key="4">
    <source>
        <dbReference type="ARBA" id="ARBA00022679"/>
    </source>
</evidence>
<evidence type="ECO:0000256" key="6">
    <source>
        <dbReference type="ARBA" id="ARBA00022747"/>
    </source>
</evidence>
<keyword evidence="7" id="KW-0238">DNA-binding</keyword>
<dbReference type="PROSITE" id="PS00093">
    <property type="entry name" value="N4_MTASE"/>
    <property type="match status" value="1"/>
</dbReference>
<comment type="similarity">
    <text evidence="1">Belongs to the N(4)/N(6)-methyltransferase family. N(4) subfamily.</text>
</comment>
<evidence type="ECO:0000313" key="10">
    <source>
        <dbReference type="EMBL" id="QBK03790.1"/>
    </source>
</evidence>
<dbReference type="GO" id="GO:0032259">
    <property type="term" value="P:methylation"/>
    <property type="evidence" value="ECO:0007669"/>
    <property type="project" value="UniProtKB-KW"/>
</dbReference>
<evidence type="ECO:0000259" key="9">
    <source>
        <dbReference type="Pfam" id="PF01555"/>
    </source>
</evidence>
<evidence type="ECO:0000313" key="11">
    <source>
        <dbReference type="Proteomes" id="UP000292939"/>
    </source>
</evidence>
<proteinExistence type="inferred from homology"/>
<feature type="domain" description="DNA methylase N-4/N-6" evidence="9">
    <location>
        <begin position="32"/>
        <end position="85"/>
    </location>
</feature>
<keyword evidence="6" id="KW-0680">Restriction system</keyword>
<evidence type="ECO:0000256" key="2">
    <source>
        <dbReference type="ARBA" id="ARBA00012185"/>
    </source>
</evidence>
<gene>
    <name evidence="10" type="ORF">DW355_02490</name>
</gene>
<name>A0A4P6UIA0_9BURK</name>